<dbReference type="PANTHER" id="PTHR22624:SF49">
    <property type="entry name" value="CYSTEINE PROTEASE"/>
    <property type="match status" value="1"/>
</dbReference>
<feature type="compositionally biased region" description="Acidic residues" evidence="12">
    <location>
        <begin position="579"/>
        <end position="598"/>
    </location>
</feature>
<evidence type="ECO:0000256" key="11">
    <source>
        <dbReference type="RuleBase" id="RU363115"/>
    </source>
</evidence>
<feature type="region of interest" description="Disordered" evidence="12">
    <location>
        <begin position="637"/>
        <end position="725"/>
    </location>
</feature>
<dbReference type="InterPro" id="IPR005078">
    <property type="entry name" value="Peptidase_C54"/>
</dbReference>
<feature type="compositionally biased region" description="Basic and acidic residues" evidence="12">
    <location>
        <begin position="1"/>
        <end position="11"/>
    </location>
</feature>
<proteinExistence type="inferred from homology"/>
<reference evidence="14" key="1">
    <citation type="submission" date="2020-07" db="EMBL/GenBank/DDBJ databases">
        <title>Draft Genome Sequence of a Deep-Sea Yeast, Naganishia (Cryptococcus) liquefaciens strain N6.</title>
        <authorList>
            <person name="Han Y.W."/>
            <person name="Kajitani R."/>
            <person name="Morimoto H."/>
            <person name="Parhat M."/>
            <person name="Tsubouchi H."/>
            <person name="Bakenova O."/>
            <person name="Ogata M."/>
            <person name="Argunhan B."/>
            <person name="Aoki R."/>
            <person name="Kajiwara S."/>
            <person name="Itoh T."/>
            <person name="Iwasaki H."/>
        </authorList>
    </citation>
    <scope>NUCLEOTIDE SEQUENCE</scope>
    <source>
        <strain evidence="14">N6</strain>
    </source>
</reference>
<keyword evidence="8" id="KW-0653">Protein transport</keyword>
<evidence type="ECO:0000256" key="3">
    <source>
        <dbReference type="ARBA" id="ARBA00022448"/>
    </source>
</evidence>
<dbReference type="GO" id="GO:0000407">
    <property type="term" value="C:phagophore assembly site"/>
    <property type="evidence" value="ECO:0007669"/>
    <property type="project" value="UniProtKB-SubCell"/>
</dbReference>
<comment type="similarity">
    <text evidence="2 11">Belongs to the peptidase C54 family.</text>
</comment>
<keyword evidence="9" id="KW-0072">Autophagy</keyword>
<evidence type="ECO:0000256" key="4">
    <source>
        <dbReference type="ARBA" id="ARBA00022490"/>
    </source>
</evidence>
<keyword evidence="5 11" id="KW-0645">Protease</keyword>
<comment type="subcellular location">
    <subcellularLocation>
        <location evidence="11">Nucleus</location>
    </subcellularLocation>
    <subcellularLocation>
        <location evidence="11">Cytoplasm</location>
    </subcellularLocation>
    <subcellularLocation>
        <location evidence="1">Preautophagosomal structure</location>
    </subcellularLocation>
</comment>
<dbReference type="GO" id="GO:0035973">
    <property type="term" value="P:aggrephagy"/>
    <property type="evidence" value="ECO:0007669"/>
    <property type="project" value="TreeGrafter"/>
</dbReference>
<feature type="region of interest" description="Disordered" evidence="12">
    <location>
        <begin position="1"/>
        <end position="50"/>
    </location>
</feature>
<dbReference type="AlphaFoldDB" id="A0A8H3U081"/>
<feature type="compositionally biased region" description="Basic and acidic residues" evidence="12">
    <location>
        <begin position="658"/>
        <end position="681"/>
    </location>
</feature>
<evidence type="ECO:0000256" key="6">
    <source>
        <dbReference type="ARBA" id="ARBA00022801"/>
    </source>
</evidence>
<dbReference type="SUPFAM" id="SSF54001">
    <property type="entry name" value="Cysteine proteinases"/>
    <property type="match status" value="1"/>
</dbReference>
<evidence type="ECO:0000256" key="7">
    <source>
        <dbReference type="ARBA" id="ARBA00022807"/>
    </source>
</evidence>
<evidence type="ECO:0000256" key="10">
    <source>
        <dbReference type="ARBA" id="ARBA00029362"/>
    </source>
</evidence>
<keyword evidence="7" id="KW-0788">Thiol protease</keyword>
<feature type="domain" description="Peptidase C54 catalytic" evidence="13">
    <location>
        <begin position="201"/>
        <end position="558"/>
    </location>
</feature>
<name>A0A8H3U081_9TREE</name>
<sequence>MARDTSPHDTETSFLDVPAPVQQRRSWRRPQSASAPRGAGVMVESPSARGNRLRKKASWLGGGARTEAGMGFGMGMGRRASMGEAEDDVSVDSRTSRGSGGVVVVNASSSGASPVGGSVPLGTRMSNWWTSLVAVEPNGEPRRARRQGEPPSRGLLAQARQKAVGGVRYLLDAEAQPETSEDVWVRGVVHRFEYETLAWPQTFLDDLASTIWCTYRSQYAPITAIPEIIATPESYRSQRLPRIPAEETRTSPWQWMTTDRAGLTTDAGWGCMLRTGQSVLANALVHHHLGRDWRLGPDSRSDSERYATYVQILGWFLDDPSAACPFSVHRMALVGKQLGKSVGEWFGPSTAAGALKTLTNGFPPCGLAVVTATDSTIYASEVLAASQQDVGPWADLMETLPMRAPSRAQGAWGRAGVLILAGVRLGMQGVNPLYHESIKALFTFPQSVGIAGGRPSSSYYFIGTQGDSLFYLDPHLTRPAIPLKTRDGERDAEDPATTTNPNESGKDHVEWLVNAYSPDQLRTFHCDKVKKMPLSSLDPSMLMGFLCRDYNDWVDLRERLNALPQRIISIEETVPTWGDDSDDPDIESFTETDVDEGSDGLSRQSSVSEGVFQAEGLSLASDAEEEVVDLPRQVLPLGSAADTPSSPPLTPTVSVPPERVRFPRTEGDARDGAEAREHGFESIDVPSLGMTSPRHRSKPSGNQTILAGRTALSERDEASSGENVI</sequence>
<keyword evidence="15" id="KW-1185">Reference proteome</keyword>
<dbReference type="OrthoDB" id="2960936at2759"/>
<dbReference type="Pfam" id="PF03416">
    <property type="entry name" value="Peptidase_C54"/>
    <property type="match status" value="1"/>
</dbReference>
<dbReference type="EMBL" id="BLZA01000040">
    <property type="protein sequence ID" value="GHJ89389.1"/>
    <property type="molecule type" value="Genomic_DNA"/>
</dbReference>
<dbReference type="GO" id="GO:0000423">
    <property type="term" value="P:mitophagy"/>
    <property type="evidence" value="ECO:0007669"/>
    <property type="project" value="TreeGrafter"/>
</dbReference>
<evidence type="ECO:0000313" key="14">
    <source>
        <dbReference type="EMBL" id="GHJ89389.1"/>
    </source>
</evidence>
<feature type="region of interest" description="Disordered" evidence="12">
    <location>
        <begin position="481"/>
        <end position="506"/>
    </location>
</feature>
<evidence type="ECO:0000256" key="1">
    <source>
        <dbReference type="ARBA" id="ARBA00004329"/>
    </source>
</evidence>
<dbReference type="Proteomes" id="UP000620104">
    <property type="component" value="Unassembled WGS sequence"/>
</dbReference>
<dbReference type="InterPro" id="IPR038765">
    <property type="entry name" value="Papain-like_cys_pep_sf"/>
</dbReference>
<evidence type="ECO:0000256" key="2">
    <source>
        <dbReference type="ARBA" id="ARBA00010958"/>
    </source>
</evidence>
<dbReference type="InterPro" id="IPR046792">
    <property type="entry name" value="Peptidase_C54_cat"/>
</dbReference>
<dbReference type="GO" id="GO:0005634">
    <property type="term" value="C:nucleus"/>
    <property type="evidence" value="ECO:0007669"/>
    <property type="project" value="UniProtKB-SubCell"/>
</dbReference>
<keyword evidence="11" id="KW-0539">Nucleus</keyword>
<evidence type="ECO:0000256" key="5">
    <source>
        <dbReference type="ARBA" id="ARBA00022670"/>
    </source>
</evidence>
<gene>
    <name evidence="14" type="ORF">NliqN6_5791</name>
</gene>
<evidence type="ECO:0000313" key="15">
    <source>
        <dbReference type="Proteomes" id="UP000620104"/>
    </source>
</evidence>
<evidence type="ECO:0000256" key="9">
    <source>
        <dbReference type="ARBA" id="ARBA00023006"/>
    </source>
</evidence>
<dbReference type="GO" id="GO:0034727">
    <property type="term" value="P:piecemeal microautophagy of the nucleus"/>
    <property type="evidence" value="ECO:0007669"/>
    <property type="project" value="TreeGrafter"/>
</dbReference>
<comment type="catalytic activity">
    <reaction evidence="10">
        <text>[protein]-C-terminal L-amino acid-glycyl-phosphatidylethanolamide + H2O = [protein]-C-terminal L-amino acid-glycine + a 1,2-diacyl-sn-glycero-3-phosphoethanolamine</text>
        <dbReference type="Rhea" id="RHEA:67548"/>
        <dbReference type="Rhea" id="RHEA-COMP:17323"/>
        <dbReference type="Rhea" id="RHEA-COMP:17324"/>
        <dbReference type="ChEBI" id="CHEBI:15377"/>
        <dbReference type="ChEBI" id="CHEBI:64612"/>
        <dbReference type="ChEBI" id="CHEBI:172940"/>
        <dbReference type="ChEBI" id="CHEBI:172941"/>
    </reaction>
    <physiologicalReaction direction="left-to-right" evidence="10">
        <dbReference type="Rhea" id="RHEA:67549"/>
    </physiologicalReaction>
</comment>
<dbReference type="GO" id="GO:0015031">
    <property type="term" value="P:protein transport"/>
    <property type="evidence" value="ECO:0007669"/>
    <property type="project" value="UniProtKB-KW"/>
</dbReference>
<dbReference type="GO" id="GO:0016485">
    <property type="term" value="P:protein processing"/>
    <property type="evidence" value="ECO:0007669"/>
    <property type="project" value="TreeGrafter"/>
</dbReference>
<dbReference type="GO" id="GO:0000045">
    <property type="term" value="P:autophagosome assembly"/>
    <property type="evidence" value="ECO:0007669"/>
    <property type="project" value="TreeGrafter"/>
</dbReference>
<dbReference type="GO" id="GO:0019786">
    <property type="term" value="F:protein-phosphatidylethanolamide deconjugating activity"/>
    <property type="evidence" value="ECO:0007669"/>
    <property type="project" value="InterPro"/>
</dbReference>
<comment type="caution">
    <text evidence="14">The sequence shown here is derived from an EMBL/GenBank/DDBJ whole genome shotgun (WGS) entry which is preliminary data.</text>
</comment>
<dbReference type="EC" id="3.4.22.-" evidence="11"/>
<protein>
    <recommendedName>
        <fullName evidence="11">Cysteine protease</fullName>
        <ecNumber evidence="11">3.4.22.-</ecNumber>
    </recommendedName>
</protein>
<keyword evidence="6 11" id="KW-0378">Hydrolase</keyword>
<organism evidence="14 15">
    <name type="scientific">Naganishia liquefaciens</name>
    <dbReference type="NCBI Taxonomy" id="104408"/>
    <lineage>
        <taxon>Eukaryota</taxon>
        <taxon>Fungi</taxon>
        <taxon>Dikarya</taxon>
        <taxon>Basidiomycota</taxon>
        <taxon>Agaricomycotina</taxon>
        <taxon>Tremellomycetes</taxon>
        <taxon>Filobasidiales</taxon>
        <taxon>Filobasidiaceae</taxon>
        <taxon>Naganishia</taxon>
    </lineage>
</organism>
<dbReference type="GO" id="GO:0004197">
    <property type="term" value="F:cysteine-type endopeptidase activity"/>
    <property type="evidence" value="ECO:0007669"/>
    <property type="project" value="TreeGrafter"/>
</dbReference>
<dbReference type="PANTHER" id="PTHR22624">
    <property type="entry name" value="CYSTEINE PROTEASE ATG4"/>
    <property type="match status" value="1"/>
</dbReference>
<feature type="region of interest" description="Disordered" evidence="12">
    <location>
        <begin position="575"/>
        <end position="609"/>
    </location>
</feature>
<evidence type="ECO:0000256" key="12">
    <source>
        <dbReference type="SAM" id="MobiDB-lite"/>
    </source>
</evidence>
<keyword evidence="3" id="KW-0813">Transport</keyword>
<accession>A0A8H3U081</accession>
<evidence type="ECO:0000259" key="13">
    <source>
        <dbReference type="Pfam" id="PF03416"/>
    </source>
</evidence>
<keyword evidence="4 11" id="KW-0963">Cytoplasm</keyword>
<evidence type="ECO:0000256" key="8">
    <source>
        <dbReference type="ARBA" id="ARBA00022927"/>
    </source>
</evidence>
<comment type="function">
    <text evidence="11">Required for selective autophagic degradation of the nucleus (nucleophagy) as well as for mitophagy which contributes to regulate mitochondrial quantity and quality by eliminating the mitochondria to a basal level to fulfill cellular energy requirements and preventing excess ROS production.</text>
</comment>